<keyword evidence="5" id="KW-0378">Hydrolase</keyword>
<feature type="region of interest" description="Disordered" evidence="6">
    <location>
        <begin position="195"/>
        <end position="263"/>
    </location>
</feature>
<protein>
    <submittedName>
        <fullName evidence="8">Serine protease easter-like</fullName>
    </submittedName>
</protein>
<name>A0A8J2HSN8_COTCN</name>
<keyword evidence="9" id="KW-1185">Reference proteome</keyword>
<dbReference type="PANTHER" id="PTHR24252">
    <property type="entry name" value="ACROSIN-RELATED"/>
    <property type="match status" value="1"/>
</dbReference>
<comment type="caution">
    <text evidence="8">The sequence shown here is derived from an EMBL/GenBank/DDBJ whole genome shotgun (WGS) entry which is preliminary data.</text>
</comment>
<gene>
    <name evidence="8" type="ORF">HICCMSTLAB_LOCUS12589</name>
</gene>
<evidence type="ECO:0000256" key="1">
    <source>
        <dbReference type="ARBA" id="ARBA00022729"/>
    </source>
</evidence>
<dbReference type="PRINTS" id="PR00722">
    <property type="entry name" value="CHYMOTRYPSIN"/>
</dbReference>
<evidence type="ECO:0000256" key="4">
    <source>
        <dbReference type="ARBA" id="ARBA00024195"/>
    </source>
</evidence>
<keyword evidence="1" id="KW-0732">Signal</keyword>
<dbReference type="InterPro" id="IPR001314">
    <property type="entry name" value="Peptidase_S1A"/>
</dbReference>
<evidence type="ECO:0000313" key="9">
    <source>
        <dbReference type="Proteomes" id="UP000786811"/>
    </source>
</evidence>
<dbReference type="GO" id="GO:0006508">
    <property type="term" value="P:proteolysis"/>
    <property type="evidence" value="ECO:0007669"/>
    <property type="project" value="UniProtKB-KW"/>
</dbReference>
<dbReference type="SMART" id="SM00020">
    <property type="entry name" value="Tryp_SPc"/>
    <property type="match status" value="1"/>
</dbReference>
<dbReference type="SUPFAM" id="SSF50494">
    <property type="entry name" value="Trypsin-like serine proteases"/>
    <property type="match status" value="1"/>
</dbReference>
<dbReference type="EMBL" id="CAJNRD030001124">
    <property type="protein sequence ID" value="CAG5107107.1"/>
    <property type="molecule type" value="Genomic_DNA"/>
</dbReference>
<dbReference type="InterPro" id="IPR053822">
    <property type="entry name" value="SDE2-like_dom"/>
</dbReference>
<keyword evidence="5 8" id="KW-0645">Protease</keyword>
<dbReference type="FunFam" id="2.40.10.10:FF:000028">
    <property type="entry name" value="Serine protease easter"/>
    <property type="match status" value="1"/>
</dbReference>
<dbReference type="PROSITE" id="PS00134">
    <property type="entry name" value="TRYPSIN_HIS"/>
    <property type="match status" value="1"/>
</dbReference>
<comment type="similarity">
    <text evidence="4">Belongs to the peptidase S1 family. CLIP subfamily.</text>
</comment>
<sequence length="541" mass="60333">MLEVQLESGNYLLTIMNYDKDISISKIWSDIEDKGISQKDFYILSNGRIIYDDNTIISGNVKIIPRLLGGKGGFGSMLRAIGAQIEKTTNREACRDLSGRRLRDINEEKRLKTWIEKQALREEEAAERKKKKLQRLCAEPKHEFKDKHYEYERSVLGEKIDDAVEQGFKIAVVNNLELEEKKVKVAKGVKRKTILDDDDSDDSDGSDSSDNDANVNPKKKLACESNESSADNQQSSSSDESNDNNDKKATEESNDSSSDTDIAKHPSWMLLDHEKCGISNTDRIIGGKNASLGMYPWIARIGYSNDLTGSEISYRCGGTLINKLYVVTAAHCVSNLPGSFRVTGVRLGEHNSETNPDCENGYCSEPVQNFKPIQMLVHKRYNIPHFKNDIALIRLDRPVDYNGFVMPICMPVGELLEKNLTGGIAETAGWGIFDIDHPKSSVILQTIKLPILETYECVNAFKNQAQVDELQLCVGGKVGQDSCTGDSGGPLMKVEALNDIPKYYLIGIVSFGAKHCGQSPMPAVYTRLTRYLIWILENISP</sequence>
<dbReference type="PANTHER" id="PTHR24252:SF7">
    <property type="entry name" value="HYALIN"/>
    <property type="match status" value="1"/>
</dbReference>
<dbReference type="Pfam" id="PF00089">
    <property type="entry name" value="Trypsin"/>
    <property type="match status" value="1"/>
</dbReference>
<dbReference type="OrthoDB" id="547031at2759"/>
<keyword evidence="5" id="KW-0720">Serine protease</keyword>
<evidence type="ECO:0000256" key="5">
    <source>
        <dbReference type="RuleBase" id="RU363034"/>
    </source>
</evidence>
<keyword evidence="3" id="KW-0325">Glycoprotein</keyword>
<dbReference type="Gene3D" id="2.40.10.10">
    <property type="entry name" value="Trypsin-like serine proteases"/>
    <property type="match status" value="2"/>
</dbReference>
<evidence type="ECO:0000256" key="2">
    <source>
        <dbReference type="ARBA" id="ARBA00023157"/>
    </source>
</evidence>
<dbReference type="PROSITE" id="PS00135">
    <property type="entry name" value="TRYPSIN_SER"/>
    <property type="match status" value="1"/>
</dbReference>
<dbReference type="AlphaFoldDB" id="A0A8J2HSN8"/>
<dbReference type="InterPro" id="IPR043504">
    <property type="entry name" value="Peptidase_S1_PA_chymotrypsin"/>
</dbReference>
<dbReference type="InterPro" id="IPR009003">
    <property type="entry name" value="Peptidase_S1_PA"/>
</dbReference>
<evidence type="ECO:0000256" key="3">
    <source>
        <dbReference type="ARBA" id="ARBA00023180"/>
    </source>
</evidence>
<dbReference type="InterPro" id="IPR001254">
    <property type="entry name" value="Trypsin_dom"/>
</dbReference>
<organism evidence="8 9">
    <name type="scientific">Cotesia congregata</name>
    <name type="common">Parasitoid wasp</name>
    <name type="synonym">Apanteles congregatus</name>
    <dbReference type="NCBI Taxonomy" id="51543"/>
    <lineage>
        <taxon>Eukaryota</taxon>
        <taxon>Metazoa</taxon>
        <taxon>Ecdysozoa</taxon>
        <taxon>Arthropoda</taxon>
        <taxon>Hexapoda</taxon>
        <taxon>Insecta</taxon>
        <taxon>Pterygota</taxon>
        <taxon>Neoptera</taxon>
        <taxon>Endopterygota</taxon>
        <taxon>Hymenoptera</taxon>
        <taxon>Apocrita</taxon>
        <taxon>Ichneumonoidea</taxon>
        <taxon>Braconidae</taxon>
        <taxon>Microgastrinae</taxon>
        <taxon>Cotesia</taxon>
    </lineage>
</organism>
<accession>A0A8J2HSN8</accession>
<evidence type="ECO:0000256" key="6">
    <source>
        <dbReference type="SAM" id="MobiDB-lite"/>
    </source>
</evidence>
<dbReference type="CDD" id="cd00190">
    <property type="entry name" value="Tryp_SPc"/>
    <property type="match status" value="1"/>
</dbReference>
<feature type="compositionally biased region" description="Acidic residues" evidence="6">
    <location>
        <begin position="196"/>
        <end position="210"/>
    </location>
</feature>
<dbReference type="InterPro" id="IPR033116">
    <property type="entry name" value="TRYPSIN_SER"/>
</dbReference>
<evidence type="ECO:0000259" key="7">
    <source>
        <dbReference type="PROSITE" id="PS50240"/>
    </source>
</evidence>
<dbReference type="GO" id="GO:0004252">
    <property type="term" value="F:serine-type endopeptidase activity"/>
    <property type="evidence" value="ECO:0007669"/>
    <property type="project" value="InterPro"/>
</dbReference>
<dbReference type="Pfam" id="PF22782">
    <property type="entry name" value="SDE2"/>
    <property type="match status" value="1"/>
</dbReference>
<evidence type="ECO:0000313" key="8">
    <source>
        <dbReference type="EMBL" id="CAG5107107.1"/>
    </source>
</evidence>
<reference evidence="8" key="1">
    <citation type="submission" date="2021-04" db="EMBL/GenBank/DDBJ databases">
        <authorList>
            <person name="Chebbi M.A.C M."/>
        </authorList>
    </citation>
    <scope>NUCLEOTIDE SEQUENCE</scope>
</reference>
<feature type="compositionally biased region" description="Low complexity" evidence="6">
    <location>
        <begin position="225"/>
        <end position="239"/>
    </location>
</feature>
<dbReference type="PROSITE" id="PS50240">
    <property type="entry name" value="TRYPSIN_DOM"/>
    <property type="match status" value="1"/>
</dbReference>
<dbReference type="InterPro" id="IPR018114">
    <property type="entry name" value="TRYPSIN_HIS"/>
</dbReference>
<dbReference type="Proteomes" id="UP000786811">
    <property type="component" value="Unassembled WGS sequence"/>
</dbReference>
<feature type="domain" description="Peptidase S1" evidence="7">
    <location>
        <begin position="284"/>
        <end position="540"/>
    </location>
</feature>
<proteinExistence type="inferred from homology"/>
<keyword evidence="2" id="KW-1015">Disulfide bond</keyword>